<reference evidence="2 3" key="1">
    <citation type="submission" date="2018-06" db="EMBL/GenBank/DDBJ databases">
        <title>Complete genome sequence of Paracoccus mutanolyticus strain RSP-02 isolated from cellulosic waste.</title>
        <authorList>
            <person name="Amrutha R.N."/>
            <person name="Shrivastav A."/>
            <person name="Buddana S.K."/>
            <person name="Deshpande U."/>
            <person name="Prakasham R.S."/>
        </authorList>
    </citation>
    <scope>NUCLEOTIDE SEQUENCE [LARGE SCALE GENOMIC DNA]</scope>
    <source>
        <strain evidence="2 3">RSP-02</strain>
    </source>
</reference>
<protein>
    <recommendedName>
        <fullName evidence="1">MmeI-like DNA-methyltransferase domain-containing protein</fullName>
    </recommendedName>
</protein>
<feature type="domain" description="MmeI-like DNA-methyltransferase" evidence="1">
    <location>
        <begin position="14"/>
        <end position="72"/>
    </location>
</feature>
<evidence type="ECO:0000313" key="3">
    <source>
        <dbReference type="Proteomes" id="UP000249922"/>
    </source>
</evidence>
<name>A0ABM6WU11_9RHOB</name>
<evidence type="ECO:0000313" key="2">
    <source>
        <dbReference type="EMBL" id="AWX94147.1"/>
    </source>
</evidence>
<dbReference type="InterPro" id="IPR046816">
    <property type="entry name" value="MmeI_Mtase"/>
</dbReference>
<proteinExistence type="predicted"/>
<dbReference type="Pfam" id="PF20473">
    <property type="entry name" value="MmeI_Mtase"/>
    <property type="match status" value="1"/>
</dbReference>
<dbReference type="Proteomes" id="UP000249922">
    <property type="component" value="Chromosome"/>
</dbReference>
<organism evidence="2 3">
    <name type="scientific">Paracoccus mutanolyticus</name>
    <dbReference type="NCBI Taxonomy" id="1499308"/>
    <lineage>
        <taxon>Bacteria</taxon>
        <taxon>Pseudomonadati</taxon>
        <taxon>Pseudomonadota</taxon>
        <taxon>Alphaproteobacteria</taxon>
        <taxon>Rhodobacterales</taxon>
        <taxon>Paracoccaceae</taxon>
        <taxon>Paracoccus</taxon>
    </lineage>
</organism>
<accession>A0ABM6WU11</accession>
<sequence>MWRRNLLLAGRQYRAVSTNSICQGVQVPLIWPRIFKNGQCINFAHENFMWGNNAARNAQVICVIVGVAEPDRRLHLAQQKVGRINPYLQLRQRVKPNVGPVYQPQHVLGAKAAIAEMASSDGAENTTASLHIIGR</sequence>
<dbReference type="EMBL" id="CP030239">
    <property type="protein sequence ID" value="AWX94147.1"/>
    <property type="molecule type" value="Genomic_DNA"/>
</dbReference>
<keyword evidence="3" id="KW-1185">Reference proteome</keyword>
<gene>
    <name evidence="2" type="ORF">DPM13_17830</name>
</gene>
<evidence type="ECO:0000259" key="1">
    <source>
        <dbReference type="Pfam" id="PF20473"/>
    </source>
</evidence>